<dbReference type="EMBL" id="OB660349">
    <property type="protein sequence ID" value="CAD7224330.1"/>
    <property type="molecule type" value="Genomic_DNA"/>
</dbReference>
<dbReference type="CDD" id="cd16545">
    <property type="entry name" value="RING-HC_RNF141"/>
    <property type="match status" value="1"/>
</dbReference>
<feature type="compositionally biased region" description="Low complexity" evidence="13">
    <location>
        <begin position="162"/>
        <end position="177"/>
    </location>
</feature>
<evidence type="ECO:0000313" key="15">
    <source>
        <dbReference type="EMBL" id="CAD7224330.1"/>
    </source>
</evidence>
<dbReference type="AlphaFoldDB" id="A0A7R8W8N7"/>
<dbReference type="GO" id="GO:0034975">
    <property type="term" value="P:protein folding in endoplasmic reticulum"/>
    <property type="evidence" value="ECO:0007669"/>
    <property type="project" value="TreeGrafter"/>
</dbReference>
<name>A0A7R8W8N7_9CRUS</name>
<keyword evidence="7" id="KW-0863">Zinc-finger</keyword>
<evidence type="ECO:0000256" key="3">
    <source>
        <dbReference type="ARBA" id="ARBA00020827"/>
    </source>
</evidence>
<dbReference type="Gene3D" id="3.30.40.10">
    <property type="entry name" value="Zinc/RING finger domain, C3HC4 (zinc finger)"/>
    <property type="match status" value="1"/>
</dbReference>
<dbReference type="PANTHER" id="PTHR20994">
    <property type="entry name" value="ER MEMBRANE PROTEIN COMPLEX SUBUNIT 6"/>
    <property type="match status" value="1"/>
</dbReference>
<dbReference type="InterPro" id="IPR008504">
    <property type="entry name" value="Emc6"/>
</dbReference>
<gene>
    <name evidence="15" type="ORF">CTOB1V02_LOCUS2297</name>
</gene>
<evidence type="ECO:0000256" key="13">
    <source>
        <dbReference type="SAM" id="MobiDB-lite"/>
    </source>
</evidence>
<dbReference type="InterPro" id="IPR029008">
    <property type="entry name" value="EMC6-like"/>
</dbReference>
<feature type="region of interest" description="Disordered" evidence="13">
    <location>
        <begin position="155"/>
        <end position="183"/>
    </location>
</feature>
<evidence type="ECO:0000256" key="4">
    <source>
        <dbReference type="ARBA" id="ARBA00022017"/>
    </source>
</evidence>
<keyword evidence="11 14" id="KW-0472">Membrane</keyword>
<evidence type="ECO:0000256" key="7">
    <source>
        <dbReference type="ARBA" id="ARBA00022771"/>
    </source>
</evidence>
<dbReference type="Pfam" id="PF07019">
    <property type="entry name" value="EMC6"/>
    <property type="match status" value="1"/>
</dbReference>
<accession>A0A7R8W8N7</accession>
<sequence length="384" mass="42435">MSSADQSPLVASPRPRPSPPPSPTHHGRREAPSPPPMTAHNKTVDLLIAEVQNKAVSVGRLITLTYKEFLRQVDHLNSISQSYLPLGSGQQLIFVVRNDIGGESIFWKATVKVYCCTYDEGCKTLISTRVLSFKQFQKVYDNLVAQVNSTTRGIIPTPPSSPSAASAGEGAGATCAGTEEDPEDLKWSKVTDTSLDEDCCICLERKPEVSLPCAHCFCAPCIEQWNIIQGSCPVCRERVTNPADMWVISEIPETCEITEDVNILRQFCRMAAKTTKKSTGVHTEVVAFSEAANRGNRGIIEYCRTCMVTLAGCTAGILGLTGLQGFLFFFLSNVLLWFFVLYKAGRDWNKYFLSRRALLTGNPVGGLFTYVLFWVFFFGMVHVY</sequence>
<dbReference type="OrthoDB" id="1630758at2759"/>
<dbReference type="InterPro" id="IPR001841">
    <property type="entry name" value="Znf_RING"/>
</dbReference>
<evidence type="ECO:0000256" key="9">
    <source>
        <dbReference type="ARBA" id="ARBA00022833"/>
    </source>
</evidence>
<organism evidence="15">
    <name type="scientific">Cyprideis torosa</name>
    <dbReference type="NCBI Taxonomy" id="163714"/>
    <lineage>
        <taxon>Eukaryota</taxon>
        <taxon>Metazoa</taxon>
        <taxon>Ecdysozoa</taxon>
        <taxon>Arthropoda</taxon>
        <taxon>Crustacea</taxon>
        <taxon>Oligostraca</taxon>
        <taxon>Ostracoda</taxon>
        <taxon>Podocopa</taxon>
        <taxon>Podocopida</taxon>
        <taxon>Cytherocopina</taxon>
        <taxon>Cytheroidea</taxon>
        <taxon>Cytherideidae</taxon>
        <taxon>Cyprideis</taxon>
    </lineage>
</organism>
<comment type="similarity">
    <text evidence="2">Belongs to the EMC6 family.</text>
</comment>
<keyword evidence="8" id="KW-0256">Endoplasmic reticulum</keyword>
<keyword evidence="10 14" id="KW-1133">Transmembrane helix</keyword>
<evidence type="ECO:0000256" key="12">
    <source>
        <dbReference type="ARBA" id="ARBA00031072"/>
    </source>
</evidence>
<dbReference type="InterPro" id="IPR017907">
    <property type="entry name" value="Znf_RING_CS"/>
</dbReference>
<comment type="subcellular location">
    <subcellularLocation>
        <location evidence="1">Endoplasmic reticulum membrane</location>
        <topology evidence="1">Multi-pass membrane protein</topology>
    </subcellularLocation>
</comment>
<dbReference type="InterPro" id="IPR043400">
    <property type="entry name" value="RING-HC_RNF141"/>
</dbReference>
<proteinExistence type="inferred from homology"/>
<dbReference type="SMART" id="SM00184">
    <property type="entry name" value="RING"/>
    <property type="match status" value="1"/>
</dbReference>
<feature type="transmembrane region" description="Helical" evidence="14">
    <location>
        <begin position="326"/>
        <end position="345"/>
    </location>
</feature>
<dbReference type="Pfam" id="PF13639">
    <property type="entry name" value="zf-RING_2"/>
    <property type="match status" value="1"/>
</dbReference>
<feature type="region of interest" description="Disordered" evidence="13">
    <location>
        <begin position="1"/>
        <end position="39"/>
    </location>
</feature>
<evidence type="ECO:0000256" key="10">
    <source>
        <dbReference type="ARBA" id="ARBA00022989"/>
    </source>
</evidence>
<feature type="transmembrane region" description="Helical" evidence="14">
    <location>
        <begin position="357"/>
        <end position="381"/>
    </location>
</feature>
<evidence type="ECO:0000256" key="6">
    <source>
        <dbReference type="ARBA" id="ARBA00022723"/>
    </source>
</evidence>
<dbReference type="GO" id="GO:0000045">
    <property type="term" value="P:autophagosome assembly"/>
    <property type="evidence" value="ECO:0007669"/>
    <property type="project" value="TreeGrafter"/>
</dbReference>
<dbReference type="GO" id="GO:0072546">
    <property type="term" value="C:EMC complex"/>
    <property type="evidence" value="ECO:0007669"/>
    <property type="project" value="InterPro"/>
</dbReference>
<keyword evidence="6" id="KW-0479">Metal-binding</keyword>
<evidence type="ECO:0000256" key="1">
    <source>
        <dbReference type="ARBA" id="ARBA00004477"/>
    </source>
</evidence>
<protein>
    <recommendedName>
        <fullName evidence="3">ER membrane protein complex subunit 6</fullName>
    </recommendedName>
    <alternativeName>
        <fullName evidence="4">RING finger protein 141</fullName>
    </alternativeName>
    <alternativeName>
        <fullName evidence="12">Transmembrane protein 93</fullName>
    </alternativeName>
</protein>
<evidence type="ECO:0000256" key="8">
    <source>
        <dbReference type="ARBA" id="ARBA00022824"/>
    </source>
</evidence>
<keyword evidence="9" id="KW-0862">Zinc</keyword>
<dbReference type="PROSITE" id="PS00518">
    <property type="entry name" value="ZF_RING_1"/>
    <property type="match status" value="1"/>
</dbReference>
<dbReference type="PANTHER" id="PTHR20994:SF0">
    <property type="entry name" value="ER MEMBRANE PROTEIN COMPLEX SUBUNIT 6"/>
    <property type="match status" value="1"/>
</dbReference>
<dbReference type="InterPro" id="IPR013083">
    <property type="entry name" value="Znf_RING/FYVE/PHD"/>
</dbReference>
<evidence type="ECO:0000256" key="5">
    <source>
        <dbReference type="ARBA" id="ARBA00022692"/>
    </source>
</evidence>
<keyword evidence="5 14" id="KW-0812">Transmembrane</keyword>
<evidence type="ECO:0000256" key="2">
    <source>
        <dbReference type="ARBA" id="ARBA00009436"/>
    </source>
</evidence>
<dbReference type="GO" id="GO:0008270">
    <property type="term" value="F:zinc ion binding"/>
    <property type="evidence" value="ECO:0007669"/>
    <property type="project" value="UniProtKB-KW"/>
</dbReference>
<dbReference type="PROSITE" id="PS50089">
    <property type="entry name" value="ZF_RING_2"/>
    <property type="match status" value="1"/>
</dbReference>
<feature type="compositionally biased region" description="Pro residues" evidence="13">
    <location>
        <begin position="14"/>
        <end position="23"/>
    </location>
</feature>
<dbReference type="SUPFAM" id="SSF57850">
    <property type="entry name" value="RING/U-box"/>
    <property type="match status" value="1"/>
</dbReference>
<reference evidence="15" key="1">
    <citation type="submission" date="2020-11" db="EMBL/GenBank/DDBJ databases">
        <authorList>
            <person name="Tran Van P."/>
        </authorList>
    </citation>
    <scope>NUCLEOTIDE SEQUENCE</scope>
</reference>
<evidence type="ECO:0000256" key="11">
    <source>
        <dbReference type="ARBA" id="ARBA00023136"/>
    </source>
</evidence>
<evidence type="ECO:0000256" key="14">
    <source>
        <dbReference type="SAM" id="Phobius"/>
    </source>
</evidence>